<dbReference type="EMBL" id="JABANE010000043">
    <property type="protein sequence ID" value="NME69516.1"/>
    <property type="molecule type" value="Genomic_DNA"/>
</dbReference>
<dbReference type="AlphaFoldDB" id="A0A7X9RVJ6"/>
<dbReference type="Proteomes" id="UP000576082">
    <property type="component" value="Unassembled WGS sequence"/>
</dbReference>
<evidence type="ECO:0000313" key="2">
    <source>
        <dbReference type="Proteomes" id="UP000576082"/>
    </source>
</evidence>
<name>A0A7X9RVJ6_9BACT</name>
<dbReference type="InterPro" id="IPR018707">
    <property type="entry name" value="LpxR"/>
</dbReference>
<dbReference type="Pfam" id="PF09982">
    <property type="entry name" value="LpxR"/>
    <property type="match status" value="1"/>
</dbReference>
<comment type="caution">
    <text evidence="1">The sequence shown here is derived from an EMBL/GenBank/DDBJ whole genome shotgun (WGS) entry which is preliminary data.</text>
</comment>
<sequence length="370" mass="42365">MITTKKIFLLLLFLLMLSIVYGQENAAKEKRPFYFELNVDEDLFLLKSTDQFYSFGTAILFGWKGLDNKFTNTILPKLSDSHQLFKMGIVHKMYTPRDVQRADVDSTDIPFCGETYLTLIHNSLNPSLGLVLMTKLDLGVVGEISGARHFQNSFHSAIGNNEIAGWENQIGNGLYLNYTAVLMHNLISSFSFAEAFVGGRGTVGTMDISFEGFVYLRVGIFNDFFVQAERPYSKKADLSSFYNLADKSYARMKYPDTMWSEDPALREKATSTWLSRNFKPLQVYIKFISGGILNAYDGQMQGSLIAFESSPYTIPADKIPMWQHRLSVGIVFSYKFGTLEYNWDRITYEPDDKFPPYYPKWGRFNLNFNL</sequence>
<keyword evidence="2" id="KW-1185">Reference proteome</keyword>
<protein>
    <submittedName>
        <fullName evidence="1">Lipid A deacylase LpxR family protein</fullName>
    </submittedName>
</protein>
<reference evidence="1 2" key="1">
    <citation type="submission" date="2020-04" db="EMBL/GenBank/DDBJ databases">
        <title>Flammeovirga sp. SR4, a novel species isolated from seawater.</title>
        <authorList>
            <person name="Wang X."/>
        </authorList>
    </citation>
    <scope>NUCLEOTIDE SEQUENCE [LARGE SCALE GENOMIC DNA]</scope>
    <source>
        <strain evidence="1 2">ATCC 23126</strain>
    </source>
</reference>
<evidence type="ECO:0000313" key="1">
    <source>
        <dbReference type="EMBL" id="NME69516.1"/>
    </source>
</evidence>
<proteinExistence type="predicted"/>
<dbReference type="InterPro" id="IPR037107">
    <property type="entry name" value="Put_OMP_sf"/>
</dbReference>
<dbReference type="Gene3D" id="2.40.128.140">
    <property type="entry name" value="Outer membrane protein"/>
    <property type="match status" value="1"/>
</dbReference>
<accession>A0A7X9RVJ6</accession>
<organism evidence="1 2">
    <name type="scientific">Flammeovirga aprica JL-4</name>
    <dbReference type="NCBI Taxonomy" id="694437"/>
    <lineage>
        <taxon>Bacteria</taxon>
        <taxon>Pseudomonadati</taxon>
        <taxon>Bacteroidota</taxon>
        <taxon>Cytophagia</taxon>
        <taxon>Cytophagales</taxon>
        <taxon>Flammeovirgaceae</taxon>
        <taxon>Flammeovirga</taxon>
    </lineage>
</organism>
<gene>
    <name evidence="1" type="ORF">HHU12_16180</name>
</gene>